<dbReference type="PANTHER" id="PTHR39188:SF3">
    <property type="entry name" value="STAGE IV SPORULATION PROTEIN FB"/>
    <property type="match status" value="1"/>
</dbReference>
<evidence type="ECO:0000256" key="14">
    <source>
        <dbReference type="PIRNR" id="PIRNR006404"/>
    </source>
</evidence>
<keyword evidence="19" id="KW-1185">Reference proteome</keyword>
<keyword evidence="8 14" id="KW-0378">Hydrolase</keyword>
<evidence type="ECO:0000259" key="17">
    <source>
        <dbReference type="Pfam" id="PF02163"/>
    </source>
</evidence>
<accession>D1C431</accession>
<dbReference type="HOGENOM" id="CLU_037123_1_2_0"/>
<feature type="transmembrane region" description="Helical" evidence="14">
    <location>
        <begin position="213"/>
        <end position="231"/>
    </location>
</feature>
<feature type="transmembrane region" description="Helical" evidence="14">
    <location>
        <begin position="109"/>
        <end position="131"/>
    </location>
</feature>
<dbReference type="PIRSF" id="PIRSF006404">
    <property type="entry name" value="UCP006404_Pept_M50_CBS"/>
    <property type="match status" value="1"/>
</dbReference>
<feature type="domain" description="Peptidase M50" evidence="17">
    <location>
        <begin position="144"/>
        <end position="180"/>
    </location>
</feature>
<feature type="binding site" evidence="16">
    <location>
        <position position="72"/>
    </location>
    <ligand>
        <name>Zn(2+)</name>
        <dbReference type="ChEBI" id="CHEBI:29105"/>
        <note>catalytic</note>
    </ligand>
</feature>
<evidence type="ECO:0000256" key="6">
    <source>
        <dbReference type="ARBA" id="ARBA00022723"/>
    </source>
</evidence>
<evidence type="ECO:0000313" key="19">
    <source>
        <dbReference type="Proteomes" id="UP000002027"/>
    </source>
</evidence>
<evidence type="ECO:0000256" key="5">
    <source>
        <dbReference type="ARBA" id="ARBA00022692"/>
    </source>
</evidence>
<protein>
    <recommendedName>
        <fullName evidence="14">Zinc metalloprotease</fullName>
    </recommendedName>
</protein>
<proteinExistence type="inferred from homology"/>
<keyword evidence="13 14" id="KW-0472">Membrane</keyword>
<evidence type="ECO:0000256" key="7">
    <source>
        <dbReference type="ARBA" id="ARBA00022737"/>
    </source>
</evidence>
<evidence type="ECO:0000256" key="11">
    <source>
        <dbReference type="ARBA" id="ARBA00023049"/>
    </source>
</evidence>
<feature type="binding site" evidence="16">
    <location>
        <position position="68"/>
    </location>
    <ligand>
        <name>Zn(2+)</name>
        <dbReference type="ChEBI" id="CHEBI:29105"/>
        <note>catalytic</note>
    </ligand>
</feature>
<dbReference type="AlphaFoldDB" id="D1C431"/>
<keyword evidence="3 14" id="KW-1003">Cell membrane</keyword>
<dbReference type="GO" id="GO:0046872">
    <property type="term" value="F:metal ion binding"/>
    <property type="evidence" value="ECO:0007669"/>
    <property type="project" value="UniProtKB-UniRule"/>
</dbReference>
<keyword evidence="9 14" id="KW-0862">Zinc</keyword>
<dbReference type="PANTHER" id="PTHR39188">
    <property type="entry name" value="MEMBRANE-ASSOCIATED ZINC METALLOPROTEASE M50B"/>
    <property type="match status" value="1"/>
</dbReference>
<keyword evidence="6 14" id="KW-0479">Metal-binding</keyword>
<feature type="domain" description="Peptidase M50" evidence="17">
    <location>
        <begin position="60"/>
        <end position="129"/>
    </location>
</feature>
<evidence type="ECO:0000256" key="8">
    <source>
        <dbReference type="ARBA" id="ARBA00022801"/>
    </source>
</evidence>
<evidence type="ECO:0000256" key="10">
    <source>
        <dbReference type="ARBA" id="ARBA00022989"/>
    </source>
</evidence>
<dbReference type="STRING" id="479434.Sthe_1563"/>
<comment type="similarity">
    <text evidence="2 14">Belongs to the peptidase M50B family.</text>
</comment>
<feature type="transmembrane region" description="Helical" evidence="14">
    <location>
        <begin position="183"/>
        <end position="207"/>
    </location>
</feature>
<dbReference type="GO" id="GO:0005886">
    <property type="term" value="C:plasma membrane"/>
    <property type="evidence" value="ECO:0007669"/>
    <property type="project" value="UniProtKB-SubCell"/>
</dbReference>
<evidence type="ECO:0000256" key="3">
    <source>
        <dbReference type="ARBA" id="ARBA00022475"/>
    </source>
</evidence>
<dbReference type="KEGG" id="sti:Sthe_1563"/>
<dbReference type="OrthoDB" id="9800627at2"/>
<keyword evidence="4 14" id="KW-0645">Protease</keyword>
<comment type="subcellular location">
    <subcellularLocation>
        <location evidence="1 14">Cell membrane</location>
        <topology evidence="1 14">Multi-pass membrane protein</topology>
    </subcellularLocation>
</comment>
<dbReference type="GO" id="GO:0008237">
    <property type="term" value="F:metallopeptidase activity"/>
    <property type="evidence" value="ECO:0007669"/>
    <property type="project" value="UniProtKB-UniRule"/>
</dbReference>
<dbReference type="GO" id="GO:0006508">
    <property type="term" value="P:proteolysis"/>
    <property type="evidence" value="ECO:0007669"/>
    <property type="project" value="UniProtKB-KW"/>
</dbReference>
<evidence type="ECO:0000256" key="9">
    <source>
        <dbReference type="ARBA" id="ARBA00022833"/>
    </source>
</evidence>
<dbReference type="RefSeq" id="WP_012872045.1">
    <property type="nucleotide sequence ID" value="NC_013523.1"/>
</dbReference>
<dbReference type="Proteomes" id="UP000002027">
    <property type="component" value="Chromosome 1"/>
</dbReference>
<reference evidence="19" key="1">
    <citation type="submission" date="2009-11" db="EMBL/GenBank/DDBJ databases">
        <title>The complete chromosome 1 of Sphaerobacter thermophilus DSM 20745.</title>
        <authorList>
            <person name="Lucas S."/>
            <person name="Copeland A."/>
            <person name="Lapidus A."/>
            <person name="Glavina del Rio T."/>
            <person name="Dalin E."/>
            <person name="Tice H."/>
            <person name="Bruce D."/>
            <person name="Goodwin L."/>
            <person name="Pitluck S."/>
            <person name="Kyrpides N."/>
            <person name="Mavromatis K."/>
            <person name="Ivanova N."/>
            <person name="Mikhailova N."/>
            <person name="LaButti K.M."/>
            <person name="Clum A."/>
            <person name="Sun H.I."/>
            <person name="Brettin T."/>
            <person name="Detter J.C."/>
            <person name="Han C."/>
            <person name="Larimer F."/>
            <person name="Land M."/>
            <person name="Hauser L."/>
            <person name="Markowitz V."/>
            <person name="Cheng J.F."/>
            <person name="Hugenholtz P."/>
            <person name="Woyke T."/>
            <person name="Wu D."/>
            <person name="Steenblock K."/>
            <person name="Schneider S."/>
            <person name="Pukall R."/>
            <person name="Goeker M."/>
            <person name="Klenk H.P."/>
            <person name="Eisen J.A."/>
        </authorList>
    </citation>
    <scope>NUCLEOTIDE SEQUENCE [LARGE SCALE GENOMIC DNA]</scope>
    <source>
        <strain evidence="19">ATCC 49802 / DSM 20745 / S 6022</strain>
    </source>
</reference>
<dbReference type="InterPro" id="IPR046342">
    <property type="entry name" value="CBS_dom_sf"/>
</dbReference>
<feature type="transmembrane region" description="Helical" evidence="14">
    <location>
        <begin position="7"/>
        <end position="30"/>
    </location>
</feature>
<evidence type="ECO:0000256" key="4">
    <source>
        <dbReference type="ARBA" id="ARBA00022670"/>
    </source>
</evidence>
<dbReference type="SUPFAM" id="SSF54631">
    <property type="entry name" value="CBS-domain pair"/>
    <property type="match status" value="1"/>
</dbReference>
<evidence type="ECO:0000256" key="12">
    <source>
        <dbReference type="ARBA" id="ARBA00023122"/>
    </source>
</evidence>
<keyword evidence="11 14" id="KW-0482">Metalloprotease</keyword>
<evidence type="ECO:0000256" key="13">
    <source>
        <dbReference type="ARBA" id="ARBA00023136"/>
    </source>
</evidence>
<keyword evidence="7" id="KW-0677">Repeat</keyword>
<comment type="cofactor">
    <cofactor evidence="14 16">
        <name>Zn(2+)</name>
        <dbReference type="ChEBI" id="CHEBI:29105"/>
    </cofactor>
    <text evidence="14 16">Binds 1 zinc ion per subunit.</text>
</comment>
<keyword evidence="5 14" id="KW-0812">Transmembrane</keyword>
<dbReference type="InterPro" id="IPR016483">
    <property type="entry name" value="UCP006404_Pept_M50_CBS"/>
</dbReference>
<dbReference type="Pfam" id="PF02163">
    <property type="entry name" value="Peptidase_M50"/>
    <property type="match status" value="2"/>
</dbReference>
<evidence type="ECO:0000256" key="16">
    <source>
        <dbReference type="PIRSR" id="PIRSR006404-2"/>
    </source>
</evidence>
<evidence type="ECO:0000256" key="2">
    <source>
        <dbReference type="ARBA" id="ARBA00007931"/>
    </source>
</evidence>
<feature type="transmembrane region" description="Helical" evidence="14">
    <location>
        <begin position="143"/>
        <end position="162"/>
    </location>
</feature>
<feature type="active site" evidence="15">
    <location>
        <position position="69"/>
    </location>
</feature>
<dbReference type="eggNOG" id="COG1994">
    <property type="taxonomic scope" value="Bacteria"/>
</dbReference>
<evidence type="ECO:0000256" key="15">
    <source>
        <dbReference type="PIRSR" id="PIRSR006404-1"/>
    </source>
</evidence>
<gene>
    <name evidence="18" type="ordered locus">Sthe_1563</name>
</gene>
<evidence type="ECO:0000313" key="18">
    <source>
        <dbReference type="EMBL" id="ACZ38998.1"/>
    </source>
</evidence>
<organism evidence="18 19">
    <name type="scientific">Sphaerobacter thermophilus (strain ATCC 49802 / DSM 20745 / KCCM 41009 / NCIMB 13125 / S 6022)</name>
    <dbReference type="NCBI Taxonomy" id="479434"/>
    <lineage>
        <taxon>Bacteria</taxon>
        <taxon>Pseudomonadati</taxon>
        <taxon>Thermomicrobiota</taxon>
        <taxon>Thermomicrobia</taxon>
        <taxon>Sphaerobacterales</taxon>
        <taxon>Sphaerobacterineae</taxon>
        <taxon>Sphaerobacteraceae</taxon>
        <taxon>Sphaerobacter</taxon>
    </lineage>
</organism>
<evidence type="ECO:0000256" key="1">
    <source>
        <dbReference type="ARBA" id="ARBA00004651"/>
    </source>
</evidence>
<dbReference type="eggNOG" id="COG0517">
    <property type="taxonomic scope" value="Bacteria"/>
</dbReference>
<sequence>MHPRPALAVRFLGSSLSIPLGWLFITLAAAGFTLSTLRPSADSSIGVPHWYLAGTLLIAGAFGSLLLHEVGHAAVARRLGYDPGRLALYPFGGARAGFNDPGTPRQNTLVALAGPLTSLALGLVLGLIWWLLPTEPVLLRRDVGYLAAVNIALAGINLLPGYPLDGGRIFRALVWYLHDDYTIGTRAAVVYGQFIAFIAFAGGLALLGSGRALAVWGLWMVLVGWAMSRAAREEMARTFFVVAGAEISAGEIVAGINPRIDAAQSIDAALDVLLAQEHGGPALVEEDGRVVGILPLDRLRRFRRAEWPHRTVAEAMVPLAGLPRLEDDASVRDVLVWLSEVEAGVLLVTHGGEVIGAIDRRLAVTRLLDRARARKRLVHR</sequence>
<name>D1C431_SPHTD</name>
<dbReference type="EMBL" id="CP001823">
    <property type="protein sequence ID" value="ACZ38998.1"/>
    <property type="molecule type" value="Genomic_DNA"/>
</dbReference>
<dbReference type="Gene3D" id="3.10.580.10">
    <property type="entry name" value="CBS-domain"/>
    <property type="match status" value="1"/>
</dbReference>
<dbReference type="InParanoid" id="D1C431"/>
<dbReference type="InterPro" id="IPR008915">
    <property type="entry name" value="Peptidase_M50"/>
</dbReference>
<reference evidence="18 19" key="2">
    <citation type="journal article" date="2010" name="Stand. Genomic Sci.">
        <title>Complete genome sequence of Desulfohalobium retbaense type strain (HR(100)).</title>
        <authorList>
            <person name="Spring S."/>
            <person name="Nolan M."/>
            <person name="Lapidus A."/>
            <person name="Glavina Del Rio T."/>
            <person name="Copeland A."/>
            <person name="Tice H."/>
            <person name="Cheng J.F."/>
            <person name="Lucas S."/>
            <person name="Land M."/>
            <person name="Chen F."/>
            <person name="Bruce D."/>
            <person name="Goodwin L."/>
            <person name="Pitluck S."/>
            <person name="Ivanova N."/>
            <person name="Mavromatis K."/>
            <person name="Mikhailova N."/>
            <person name="Pati A."/>
            <person name="Chen A."/>
            <person name="Palaniappan K."/>
            <person name="Hauser L."/>
            <person name="Chang Y.J."/>
            <person name="Jeffries C.D."/>
            <person name="Munk C."/>
            <person name="Kiss H."/>
            <person name="Chain P."/>
            <person name="Han C."/>
            <person name="Brettin T."/>
            <person name="Detter J.C."/>
            <person name="Schuler E."/>
            <person name="Goker M."/>
            <person name="Rohde M."/>
            <person name="Bristow J."/>
            <person name="Eisen J.A."/>
            <person name="Markowitz V."/>
            <person name="Hugenholtz P."/>
            <person name="Kyrpides N.C."/>
            <person name="Klenk H.P."/>
        </authorList>
    </citation>
    <scope>NUCLEOTIDE SEQUENCE [LARGE SCALE GENOMIC DNA]</scope>
    <source>
        <strain evidence="19">ATCC 49802 / DSM 20745 / S 6022</strain>
    </source>
</reference>
<feature type="transmembrane region" description="Helical" evidence="14">
    <location>
        <begin position="50"/>
        <end position="68"/>
    </location>
</feature>
<feature type="binding site" evidence="16">
    <location>
        <position position="165"/>
    </location>
    <ligand>
        <name>Zn(2+)</name>
        <dbReference type="ChEBI" id="CHEBI:29105"/>
        <note>catalytic</note>
    </ligand>
</feature>
<keyword evidence="12" id="KW-0129">CBS domain</keyword>
<keyword evidence="10 14" id="KW-1133">Transmembrane helix</keyword>